<feature type="transmembrane region" description="Helical" evidence="8">
    <location>
        <begin position="167"/>
        <end position="189"/>
    </location>
</feature>
<evidence type="ECO:0000259" key="9">
    <source>
        <dbReference type="Pfam" id="PF00482"/>
    </source>
</evidence>
<proteinExistence type="inferred from homology"/>
<organism evidence="10 11">
    <name type="scientific">candidate division WWE3 bacterium RIFOXYA2_FULL_46_9</name>
    <dbReference type="NCBI Taxonomy" id="1802636"/>
    <lineage>
        <taxon>Bacteria</taxon>
        <taxon>Katanobacteria</taxon>
    </lineage>
</organism>
<evidence type="ECO:0000256" key="3">
    <source>
        <dbReference type="ARBA" id="ARBA00022475"/>
    </source>
</evidence>
<keyword evidence="5 8" id="KW-0812">Transmembrane</keyword>
<dbReference type="Gene3D" id="1.20.81.30">
    <property type="entry name" value="Type II secretion system (T2SS), domain F"/>
    <property type="match status" value="2"/>
</dbReference>
<dbReference type="AlphaFoldDB" id="A0A1F4W1Z0"/>
<protein>
    <recommendedName>
        <fullName evidence="9">Type II secretion system protein GspF domain-containing protein</fullName>
    </recommendedName>
</protein>
<feature type="transmembrane region" description="Helical" evidence="8">
    <location>
        <begin position="209"/>
        <end position="235"/>
    </location>
</feature>
<keyword evidence="3" id="KW-1003">Cell membrane</keyword>
<feature type="domain" description="Type II secretion system protein GspF" evidence="9">
    <location>
        <begin position="270"/>
        <end position="392"/>
    </location>
</feature>
<evidence type="ECO:0000256" key="1">
    <source>
        <dbReference type="ARBA" id="ARBA00004429"/>
    </source>
</evidence>
<dbReference type="PRINTS" id="PR00812">
    <property type="entry name" value="BCTERIALGSPF"/>
</dbReference>
<dbReference type="InterPro" id="IPR042094">
    <property type="entry name" value="T2SS_GspF_sf"/>
</dbReference>
<dbReference type="InterPro" id="IPR018076">
    <property type="entry name" value="T2SS_GspF_dom"/>
</dbReference>
<evidence type="ECO:0000256" key="7">
    <source>
        <dbReference type="ARBA" id="ARBA00023136"/>
    </source>
</evidence>
<name>A0A1F4W1Z0_UNCKA</name>
<evidence type="ECO:0000256" key="2">
    <source>
        <dbReference type="ARBA" id="ARBA00005745"/>
    </source>
</evidence>
<dbReference type="PANTHER" id="PTHR30012">
    <property type="entry name" value="GENERAL SECRETION PATHWAY PROTEIN"/>
    <property type="match status" value="1"/>
</dbReference>
<evidence type="ECO:0000256" key="8">
    <source>
        <dbReference type="SAM" id="Phobius"/>
    </source>
</evidence>
<evidence type="ECO:0000313" key="11">
    <source>
        <dbReference type="Proteomes" id="UP000176614"/>
    </source>
</evidence>
<keyword evidence="4" id="KW-0997">Cell inner membrane</keyword>
<dbReference type="PANTHER" id="PTHR30012:SF0">
    <property type="entry name" value="TYPE II SECRETION SYSTEM PROTEIN F-RELATED"/>
    <property type="match status" value="1"/>
</dbReference>
<dbReference type="Proteomes" id="UP000176614">
    <property type="component" value="Unassembled WGS sequence"/>
</dbReference>
<feature type="transmembrane region" description="Helical" evidence="8">
    <location>
        <begin position="374"/>
        <end position="394"/>
    </location>
</feature>
<comment type="subcellular location">
    <subcellularLocation>
        <location evidence="1">Cell inner membrane</location>
        <topology evidence="1">Multi-pass membrane protein</topology>
    </subcellularLocation>
</comment>
<dbReference type="Pfam" id="PF00482">
    <property type="entry name" value="T2SSF"/>
    <property type="match status" value="2"/>
</dbReference>
<evidence type="ECO:0000256" key="4">
    <source>
        <dbReference type="ARBA" id="ARBA00022519"/>
    </source>
</evidence>
<comment type="caution">
    <text evidence="10">The sequence shown here is derived from an EMBL/GenBank/DDBJ whole genome shotgun (WGS) entry which is preliminary data.</text>
</comment>
<evidence type="ECO:0000313" key="10">
    <source>
        <dbReference type="EMBL" id="OGC63411.1"/>
    </source>
</evidence>
<dbReference type="EMBL" id="MEVT01000006">
    <property type="protein sequence ID" value="OGC63411.1"/>
    <property type="molecule type" value="Genomic_DNA"/>
</dbReference>
<dbReference type="GO" id="GO:0005886">
    <property type="term" value="C:plasma membrane"/>
    <property type="evidence" value="ECO:0007669"/>
    <property type="project" value="UniProtKB-SubCell"/>
</dbReference>
<evidence type="ECO:0000256" key="6">
    <source>
        <dbReference type="ARBA" id="ARBA00022989"/>
    </source>
</evidence>
<keyword evidence="7 8" id="KW-0472">Membrane</keyword>
<keyword evidence="6 8" id="KW-1133">Transmembrane helix</keyword>
<comment type="similarity">
    <text evidence="2">Belongs to the GSP F family.</text>
</comment>
<dbReference type="InterPro" id="IPR003004">
    <property type="entry name" value="GspF/PilC"/>
</dbReference>
<gene>
    <name evidence="10" type="ORF">A2264_01640</name>
</gene>
<dbReference type="FunFam" id="1.20.81.30:FF:000001">
    <property type="entry name" value="Type II secretion system protein F"/>
    <property type="match status" value="2"/>
</dbReference>
<accession>A0A1F4W1Z0</accession>
<feature type="domain" description="Type II secretion system protein GspF" evidence="9">
    <location>
        <begin position="67"/>
        <end position="190"/>
    </location>
</feature>
<sequence length="400" mass="44197">MALYSYTAKDPKGQTKLGMVDARNQDLAITLLKAQNLYVVSIREKKESFFDELQSLRGVPQKELVLFTRQFSTMISAGLQIARSLEILGNQTSNKLFKRVIFDILRLVEGGSSLSNAMAQNTNVFDSTYVALISAGESSGKMEDILKRLAQNMEDEHEMNTKFKAAMIYPAVVFMAMIGVFLVLMIFVIPKLADLYANMSVELPGMTKVMISVSNFMVKFWYLIIGGALVSAYSVKKFSMTIQGKKFFNEILFRTPVFGKITKTKEQAQFTRTLSLLISAAVPIVEALNIVANVVTNSALRRAAKDAANQVEKGNSLSSYFAQSTAFPPLIAQMAAVGEETGKMDDVLERVASYYDLELDGMIKGLSAALEPMILILLGIMVGFMILSVITPIYKITTSF</sequence>
<reference evidence="10 11" key="1">
    <citation type="journal article" date="2016" name="Nat. Commun.">
        <title>Thousands of microbial genomes shed light on interconnected biogeochemical processes in an aquifer system.</title>
        <authorList>
            <person name="Anantharaman K."/>
            <person name="Brown C.T."/>
            <person name="Hug L.A."/>
            <person name="Sharon I."/>
            <person name="Castelle C.J."/>
            <person name="Probst A.J."/>
            <person name="Thomas B.C."/>
            <person name="Singh A."/>
            <person name="Wilkins M.J."/>
            <person name="Karaoz U."/>
            <person name="Brodie E.L."/>
            <person name="Williams K.H."/>
            <person name="Hubbard S.S."/>
            <person name="Banfield J.F."/>
        </authorList>
    </citation>
    <scope>NUCLEOTIDE SEQUENCE [LARGE SCALE GENOMIC DNA]</scope>
</reference>
<evidence type="ECO:0000256" key="5">
    <source>
        <dbReference type="ARBA" id="ARBA00022692"/>
    </source>
</evidence>